<accession>A0A1C6UCG9</accession>
<dbReference type="Proteomes" id="UP000198605">
    <property type="component" value="Unassembled WGS sequence"/>
</dbReference>
<organism evidence="3 4">
    <name type="scientific">Micromonospora chersina</name>
    <dbReference type="NCBI Taxonomy" id="47854"/>
    <lineage>
        <taxon>Bacteria</taxon>
        <taxon>Bacillati</taxon>
        <taxon>Actinomycetota</taxon>
        <taxon>Actinomycetes</taxon>
        <taxon>Micromonosporales</taxon>
        <taxon>Micromonosporaceae</taxon>
        <taxon>Micromonospora</taxon>
    </lineage>
</organism>
<dbReference type="RefSeq" id="WP_091308474.1">
    <property type="nucleotide sequence ID" value="NZ_FMIB01000002.1"/>
</dbReference>
<evidence type="ECO:0000256" key="1">
    <source>
        <dbReference type="SAM" id="MobiDB-lite"/>
    </source>
</evidence>
<dbReference type="PANTHER" id="PTHR33164:SF99">
    <property type="entry name" value="MARR FAMILY REGULATORY PROTEIN"/>
    <property type="match status" value="1"/>
</dbReference>
<dbReference type="AlphaFoldDB" id="A0A1C6UCG9"/>
<sequence>MTQPRWLNPEEQRLWLAFLRMRRAIDVAIDGQLAEAGLSPAEYDVLAPLSQSGEALRVRDLAAQIGWDRSRIAHQLRRMEQRGLVARSGSTTDRRGTLVHLTDLGRTAITAAAPGHVETVRRVLFDQLDQHDLTHLTAIAERVADAAGLTGISRTGGPAPRAAAQAGRQGLER</sequence>
<dbReference type="InterPro" id="IPR039422">
    <property type="entry name" value="MarR/SlyA-like"/>
</dbReference>
<proteinExistence type="predicted"/>
<dbReference type="GeneID" id="43277909"/>
<dbReference type="PANTHER" id="PTHR33164">
    <property type="entry name" value="TRANSCRIPTIONAL REGULATOR, MARR FAMILY"/>
    <property type="match status" value="1"/>
</dbReference>
<keyword evidence="4" id="KW-1185">Reference proteome</keyword>
<name>A0A1C6UCG9_9ACTN</name>
<feature type="region of interest" description="Disordered" evidence="1">
    <location>
        <begin position="150"/>
        <end position="173"/>
    </location>
</feature>
<evidence type="ECO:0000313" key="3">
    <source>
        <dbReference type="EMBL" id="SCL51658.1"/>
    </source>
</evidence>
<dbReference type="InterPro" id="IPR036390">
    <property type="entry name" value="WH_DNA-bd_sf"/>
</dbReference>
<dbReference type="SUPFAM" id="SSF46785">
    <property type="entry name" value="Winged helix' DNA-binding domain"/>
    <property type="match status" value="1"/>
</dbReference>
<dbReference type="InterPro" id="IPR000835">
    <property type="entry name" value="HTH_MarR-typ"/>
</dbReference>
<evidence type="ECO:0000259" key="2">
    <source>
        <dbReference type="PROSITE" id="PS50995"/>
    </source>
</evidence>
<gene>
    <name evidence="3" type="ORF">GA0070603_1241</name>
</gene>
<dbReference type="EMBL" id="FMIB01000002">
    <property type="protein sequence ID" value="SCL51658.1"/>
    <property type="molecule type" value="Genomic_DNA"/>
</dbReference>
<dbReference type="GO" id="GO:0006950">
    <property type="term" value="P:response to stress"/>
    <property type="evidence" value="ECO:0007669"/>
    <property type="project" value="TreeGrafter"/>
</dbReference>
<feature type="compositionally biased region" description="Low complexity" evidence="1">
    <location>
        <begin position="156"/>
        <end position="173"/>
    </location>
</feature>
<evidence type="ECO:0000313" key="4">
    <source>
        <dbReference type="Proteomes" id="UP000198605"/>
    </source>
</evidence>
<dbReference type="SMART" id="SM00347">
    <property type="entry name" value="HTH_MARR"/>
    <property type="match status" value="1"/>
</dbReference>
<dbReference type="InterPro" id="IPR036388">
    <property type="entry name" value="WH-like_DNA-bd_sf"/>
</dbReference>
<dbReference type="STRING" id="47854.GA0070603_1241"/>
<dbReference type="PROSITE" id="PS50995">
    <property type="entry name" value="HTH_MARR_2"/>
    <property type="match status" value="1"/>
</dbReference>
<dbReference type="GO" id="GO:0003700">
    <property type="term" value="F:DNA-binding transcription factor activity"/>
    <property type="evidence" value="ECO:0007669"/>
    <property type="project" value="InterPro"/>
</dbReference>
<dbReference type="Gene3D" id="1.10.10.10">
    <property type="entry name" value="Winged helix-like DNA-binding domain superfamily/Winged helix DNA-binding domain"/>
    <property type="match status" value="1"/>
</dbReference>
<feature type="domain" description="HTH marR-type" evidence="2">
    <location>
        <begin position="11"/>
        <end position="145"/>
    </location>
</feature>
<dbReference type="OrthoDB" id="5432081at2"/>
<dbReference type="Pfam" id="PF01047">
    <property type="entry name" value="MarR"/>
    <property type="match status" value="1"/>
</dbReference>
<dbReference type="GO" id="GO:0003677">
    <property type="term" value="F:DNA binding"/>
    <property type="evidence" value="ECO:0007669"/>
    <property type="project" value="UniProtKB-KW"/>
</dbReference>
<protein>
    <submittedName>
        <fullName evidence="3">DNA-binding transcriptional regulator, MarR family</fullName>
    </submittedName>
</protein>
<dbReference type="PRINTS" id="PR00598">
    <property type="entry name" value="HTHMARR"/>
</dbReference>
<keyword evidence="3" id="KW-0238">DNA-binding</keyword>
<reference evidence="4" key="1">
    <citation type="submission" date="2016-06" db="EMBL/GenBank/DDBJ databases">
        <authorList>
            <person name="Varghese N."/>
            <person name="Submissions Spin"/>
        </authorList>
    </citation>
    <scope>NUCLEOTIDE SEQUENCE [LARGE SCALE GENOMIC DNA]</scope>
    <source>
        <strain evidence="4">DSM 44151</strain>
    </source>
</reference>